<dbReference type="Proteomes" id="UP000828390">
    <property type="component" value="Unassembled WGS sequence"/>
</dbReference>
<sequence length="62" mass="6749">MGLQYCESVGQSDIEWEGNSGLEAEDFHSKTQHGFLAGKTPKSIFVHVGGNNVTNTHTCKLI</sequence>
<evidence type="ECO:0000313" key="2">
    <source>
        <dbReference type="Proteomes" id="UP000828390"/>
    </source>
</evidence>
<dbReference type="EMBL" id="JAIWYP010000011">
    <property type="protein sequence ID" value="KAH3736054.1"/>
    <property type="molecule type" value="Genomic_DNA"/>
</dbReference>
<name>A0A9D4D1D0_DREPO</name>
<evidence type="ECO:0000313" key="1">
    <source>
        <dbReference type="EMBL" id="KAH3736054.1"/>
    </source>
</evidence>
<reference evidence="1" key="1">
    <citation type="journal article" date="2019" name="bioRxiv">
        <title>The Genome of the Zebra Mussel, Dreissena polymorpha: A Resource for Invasive Species Research.</title>
        <authorList>
            <person name="McCartney M.A."/>
            <person name="Auch B."/>
            <person name="Kono T."/>
            <person name="Mallez S."/>
            <person name="Zhang Y."/>
            <person name="Obille A."/>
            <person name="Becker A."/>
            <person name="Abrahante J.E."/>
            <person name="Garbe J."/>
            <person name="Badalamenti J.P."/>
            <person name="Herman A."/>
            <person name="Mangelson H."/>
            <person name="Liachko I."/>
            <person name="Sullivan S."/>
            <person name="Sone E.D."/>
            <person name="Koren S."/>
            <person name="Silverstein K.A.T."/>
            <person name="Beckman K.B."/>
            <person name="Gohl D.M."/>
        </authorList>
    </citation>
    <scope>NUCLEOTIDE SEQUENCE</scope>
    <source>
        <strain evidence="1">Duluth1</strain>
        <tissue evidence="1">Whole animal</tissue>
    </source>
</reference>
<gene>
    <name evidence="1" type="ORF">DPMN_042614</name>
</gene>
<reference evidence="1" key="2">
    <citation type="submission" date="2020-11" db="EMBL/GenBank/DDBJ databases">
        <authorList>
            <person name="McCartney M.A."/>
            <person name="Auch B."/>
            <person name="Kono T."/>
            <person name="Mallez S."/>
            <person name="Becker A."/>
            <person name="Gohl D.M."/>
            <person name="Silverstein K.A.T."/>
            <person name="Koren S."/>
            <person name="Bechman K.B."/>
            <person name="Herman A."/>
            <person name="Abrahante J.E."/>
            <person name="Garbe J."/>
        </authorList>
    </citation>
    <scope>NUCLEOTIDE SEQUENCE</scope>
    <source>
        <strain evidence="1">Duluth1</strain>
        <tissue evidence="1">Whole animal</tissue>
    </source>
</reference>
<dbReference type="AlphaFoldDB" id="A0A9D4D1D0"/>
<keyword evidence="2" id="KW-1185">Reference proteome</keyword>
<proteinExistence type="predicted"/>
<protein>
    <submittedName>
        <fullName evidence="1">Uncharacterized protein</fullName>
    </submittedName>
</protein>
<accession>A0A9D4D1D0</accession>
<organism evidence="1 2">
    <name type="scientific">Dreissena polymorpha</name>
    <name type="common">Zebra mussel</name>
    <name type="synonym">Mytilus polymorpha</name>
    <dbReference type="NCBI Taxonomy" id="45954"/>
    <lineage>
        <taxon>Eukaryota</taxon>
        <taxon>Metazoa</taxon>
        <taxon>Spiralia</taxon>
        <taxon>Lophotrochozoa</taxon>
        <taxon>Mollusca</taxon>
        <taxon>Bivalvia</taxon>
        <taxon>Autobranchia</taxon>
        <taxon>Heteroconchia</taxon>
        <taxon>Euheterodonta</taxon>
        <taxon>Imparidentia</taxon>
        <taxon>Neoheterodontei</taxon>
        <taxon>Myida</taxon>
        <taxon>Dreissenoidea</taxon>
        <taxon>Dreissenidae</taxon>
        <taxon>Dreissena</taxon>
    </lineage>
</organism>
<comment type="caution">
    <text evidence="1">The sequence shown here is derived from an EMBL/GenBank/DDBJ whole genome shotgun (WGS) entry which is preliminary data.</text>
</comment>